<dbReference type="GO" id="GO:0000724">
    <property type="term" value="P:double-strand break repair via homologous recombination"/>
    <property type="evidence" value="ECO:0007669"/>
    <property type="project" value="TreeGrafter"/>
</dbReference>
<reference evidence="13" key="1">
    <citation type="submission" date="2014-08" db="EMBL/GenBank/DDBJ databases">
        <authorList>
            <person name="Senf B."/>
            <person name="Petzold A."/>
            <person name="Downie B.R."/>
            <person name="Koch P."/>
            <person name="Platzer M."/>
        </authorList>
    </citation>
    <scope>NUCLEOTIDE SEQUENCE [LARGE SCALE GENOMIC DNA]</scope>
    <source>
        <strain evidence="13">GRZ</strain>
    </source>
</reference>
<evidence type="ECO:0000256" key="8">
    <source>
        <dbReference type="ARBA" id="ARBA00023054"/>
    </source>
</evidence>
<evidence type="ECO:0000256" key="10">
    <source>
        <dbReference type="ARBA" id="ARBA00023204"/>
    </source>
</evidence>
<dbReference type="GO" id="GO:0030915">
    <property type="term" value="C:Smc5-Smc6 complex"/>
    <property type="evidence" value="ECO:0007669"/>
    <property type="project" value="TreeGrafter"/>
</dbReference>
<comment type="similarity">
    <text evidence="3">Belongs to the SMC family. SMC6 subfamily.</text>
</comment>
<feature type="transmembrane region" description="Helical" evidence="12">
    <location>
        <begin position="265"/>
        <end position="286"/>
    </location>
</feature>
<keyword evidence="12" id="KW-1133">Transmembrane helix</keyword>
<dbReference type="Proteomes" id="UP000694548">
    <property type="component" value="Chromosome sgr16"/>
</dbReference>
<accession>A0A8C6M8I3</accession>
<evidence type="ECO:0000256" key="7">
    <source>
        <dbReference type="ARBA" id="ARBA00022840"/>
    </source>
</evidence>
<keyword evidence="11" id="KW-0539">Nucleus</keyword>
<dbReference type="AlphaFoldDB" id="A0A8C6M8I3"/>
<dbReference type="GO" id="GO:0003697">
    <property type="term" value="F:single-stranded DNA binding"/>
    <property type="evidence" value="ECO:0007669"/>
    <property type="project" value="TreeGrafter"/>
</dbReference>
<dbReference type="GO" id="GO:0003684">
    <property type="term" value="F:damaged DNA binding"/>
    <property type="evidence" value="ECO:0007669"/>
    <property type="project" value="TreeGrafter"/>
</dbReference>
<dbReference type="Ensembl" id="ENSNFUT00015030338.1">
    <property type="protein sequence ID" value="ENSNFUP00015029043.1"/>
    <property type="gene ID" value="ENSNFUG00015014063.1"/>
</dbReference>
<dbReference type="PANTHER" id="PTHR19306">
    <property type="entry name" value="STRUCTURAL MAINTENANCE OF CHROMOSOMES 5,6 SMC5, SMC6"/>
    <property type="match status" value="1"/>
</dbReference>
<dbReference type="GO" id="GO:0035861">
    <property type="term" value="C:site of double-strand break"/>
    <property type="evidence" value="ECO:0007669"/>
    <property type="project" value="TreeGrafter"/>
</dbReference>
<dbReference type="GO" id="GO:0005634">
    <property type="term" value="C:nucleus"/>
    <property type="evidence" value="ECO:0007669"/>
    <property type="project" value="UniProtKB-SubCell"/>
</dbReference>
<keyword evidence="12" id="KW-0812">Transmembrane</keyword>
<keyword evidence="12" id="KW-0472">Membrane</keyword>
<dbReference type="SUPFAM" id="SSF52540">
    <property type="entry name" value="P-loop containing nucleoside triphosphate hydrolases"/>
    <property type="match status" value="1"/>
</dbReference>
<evidence type="ECO:0000256" key="9">
    <source>
        <dbReference type="ARBA" id="ARBA00023172"/>
    </source>
</evidence>
<reference evidence="13" key="3">
    <citation type="submission" date="2025-09" db="UniProtKB">
        <authorList>
            <consortium name="Ensembl"/>
        </authorList>
    </citation>
    <scope>IDENTIFICATION</scope>
</reference>
<reference evidence="13" key="2">
    <citation type="submission" date="2025-08" db="UniProtKB">
        <authorList>
            <consortium name="Ensembl"/>
        </authorList>
    </citation>
    <scope>IDENTIFICATION</scope>
</reference>
<dbReference type="Gene3D" id="3.40.50.300">
    <property type="entry name" value="P-loop containing nucleotide triphosphate hydrolases"/>
    <property type="match status" value="1"/>
</dbReference>
<keyword evidence="4" id="KW-0158">Chromosome</keyword>
<keyword evidence="9" id="KW-0233">DNA recombination</keyword>
<keyword evidence="8" id="KW-0175">Coiled coil</keyword>
<organism evidence="13 14">
    <name type="scientific">Nothobranchius furzeri</name>
    <name type="common">Turquoise killifish</name>
    <dbReference type="NCBI Taxonomy" id="105023"/>
    <lineage>
        <taxon>Eukaryota</taxon>
        <taxon>Metazoa</taxon>
        <taxon>Chordata</taxon>
        <taxon>Craniata</taxon>
        <taxon>Vertebrata</taxon>
        <taxon>Euteleostomi</taxon>
        <taxon>Actinopterygii</taxon>
        <taxon>Neopterygii</taxon>
        <taxon>Teleostei</taxon>
        <taxon>Neoteleostei</taxon>
        <taxon>Acanthomorphata</taxon>
        <taxon>Ovalentaria</taxon>
        <taxon>Atherinomorphae</taxon>
        <taxon>Cyprinodontiformes</taxon>
        <taxon>Nothobranchiidae</taxon>
        <taxon>Nothobranchius</taxon>
    </lineage>
</organism>
<dbReference type="GeneTree" id="ENSGT00550000074816"/>
<evidence type="ECO:0000313" key="13">
    <source>
        <dbReference type="Ensembl" id="ENSNFUP00015029043.1"/>
    </source>
</evidence>
<keyword evidence="6" id="KW-0227">DNA damage</keyword>
<evidence type="ECO:0008006" key="15">
    <source>
        <dbReference type="Google" id="ProtNLM"/>
    </source>
</evidence>
<keyword evidence="5" id="KW-0547">Nucleotide-binding</keyword>
<evidence type="ECO:0000313" key="14">
    <source>
        <dbReference type="Proteomes" id="UP000694548"/>
    </source>
</evidence>
<dbReference type="InterPro" id="IPR027417">
    <property type="entry name" value="P-loop_NTPase"/>
</dbReference>
<proteinExistence type="inferred from homology"/>
<keyword evidence="7" id="KW-0067">ATP-binding</keyword>
<sequence>NLASSTYSSLNQYYMLLFCRGLIIEYVAKATQISPDRQHVSSSTKSIDAEITRLKKKLKVYESGHGKQEQVVREYAEALSLYKEKTNQVRDLRKFIDRLKIIMSDRQNRYKIMRRSLSVRCKLYFNNFLIKKNCCGSMIFDHSNETLSITVKPLGRHKDGVNDMRSLSGGERTFSMVCFMLSLWEIIESPFRCLDEFDVYMDMHNRRIRLDLLLEPSERQHLRQFIFIIPFALLLYYSIYHKDKSLYLSVIHQKQISSKSTRPNLIFFEKVTANLHIFFINIYAILNL</sequence>
<evidence type="ECO:0000256" key="11">
    <source>
        <dbReference type="ARBA" id="ARBA00023242"/>
    </source>
</evidence>
<evidence type="ECO:0000256" key="12">
    <source>
        <dbReference type="SAM" id="Phobius"/>
    </source>
</evidence>
<name>A0A8C6M8I3_NOTFU</name>
<evidence type="ECO:0000256" key="4">
    <source>
        <dbReference type="ARBA" id="ARBA00022454"/>
    </source>
</evidence>
<keyword evidence="14" id="KW-1185">Reference proteome</keyword>
<protein>
    <recommendedName>
        <fullName evidence="15">Structural maintenance of chromosomes 6</fullName>
    </recommendedName>
</protein>
<evidence type="ECO:0000256" key="3">
    <source>
        <dbReference type="ARBA" id="ARBA00006793"/>
    </source>
</evidence>
<evidence type="ECO:0000256" key="5">
    <source>
        <dbReference type="ARBA" id="ARBA00022741"/>
    </source>
</evidence>
<dbReference type="PANTHER" id="PTHR19306:SF8">
    <property type="entry name" value="STRUCTURAL MAINTENANCE OF CHROMOSOMES PROTEIN 6 ISOFORM X4"/>
    <property type="match status" value="1"/>
</dbReference>
<evidence type="ECO:0000256" key="2">
    <source>
        <dbReference type="ARBA" id="ARBA00004286"/>
    </source>
</evidence>
<comment type="subcellular location">
    <subcellularLocation>
        <location evidence="2">Chromosome</location>
    </subcellularLocation>
    <subcellularLocation>
        <location evidence="1">Nucleus</location>
    </subcellularLocation>
</comment>
<feature type="transmembrane region" description="Helical" evidence="12">
    <location>
        <begin position="222"/>
        <end position="240"/>
    </location>
</feature>
<keyword evidence="10" id="KW-0234">DNA repair</keyword>
<evidence type="ECO:0000256" key="6">
    <source>
        <dbReference type="ARBA" id="ARBA00022763"/>
    </source>
</evidence>
<dbReference type="GO" id="GO:0005524">
    <property type="term" value="F:ATP binding"/>
    <property type="evidence" value="ECO:0007669"/>
    <property type="project" value="UniProtKB-KW"/>
</dbReference>
<evidence type="ECO:0000256" key="1">
    <source>
        <dbReference type="ARBA" id="ARBA00004123"/>
    </source>
</evidence>